<proteinExistence type="predicted"/>
<evidence type="ECO:0000313" key="1">
    <source>
        <dbReference type="EMBL" id="RRD89316.1"/>
    </source>
</evidence>
<dbReference type="Gene3D" id="3.40.50.1000">
    <property type="entry name" value="HAD superfamily/HAD-like"/>
    <property type="match status" value="1"/>
</dbReference>
<reference evidence="1 2" key="1">
    <citation type="submission" date="2018-11" db="EMBL/GenBank/DDBJ databases">
        <title>Genomes From Bacteria Associated with the Canine Oral Cavity: a Test Case for Automated Genome-Based Taxonomic Assignment.</title>
        <authorList>
            <person name="Coil D.A."/>
            <person name="Jospin G."/>
            <person name="Darling A.E."/>
            <person name="Wallis C."/>
            <person name="Davis I.J."/>
            <person name="Harris S."/>
            <person name="Eisen J.A."/>
            <person name="Holcombe L.J."/>
            <person name="O'Flynn C."/>
        </authorList>
    </citation>
    <scope>NUCLEOTIDE SEQUENCE [LARGE SCALE GENOMIC DNA]</scope>
    <source>
        <strain evidence="1 2">OH1047_COT-310</strain>
    </source>
</reference>
<keyword evidence="2" id="KW-1185">Reference proteome</keyword>
<sequence>MLLRIIMAENDKVALFDFCETITDFQTADAYVDFVREKTRKKRMMMLHKIQVFLIKIRFIRALSILFPGLSINKKLTLLQLKGFKKNELDNFAYEYYTEVIKPHFIPVMICKIKEHLTSGYTVGLVSGGYGIYLHYFVEEFGLDFCLSSNIEIKNGVCTGKLDGSDCLRDRKVELLNQLYPQKPMNSVAYSDSKSDMPLLLWAKEGVVVSRNNHQEWVDNKLLQEIIWEK</sequence>
<dbReference type="NCBIfam" id="TIGR01488">
    <property type="entry name" value="HAD-SF-IB"/>
    <property type="match status" value="1"/>
</dbReference>
<gene>
    <name evidence="1" type="ORF">EII33_10245</name>
</gene>
<organism evidence="1 2">
    <name type="scientific">Prevotella heparinolytica</name>
    <dbReference type="NCBI Taxonomy" id="28113"/>
    <lineage>
        <taxon>Bacteria</taxon>
        <taxon>Pseudomonadati</taxon>
        <taxon>Bacteroidota</taxon>
        <taxon>Bacteroidia</taxon>
        <taxon>Bacteroidales</taxon>
        <taxon>Bacteroidaceae</taxon>
        <taxon>Bacteroides</taxon>
    </lineage>
</organism>
<dbReference type="GO" id="GO:0016787">
    <property type="term" value="F:hydrolase activity"/>
    <property type="evidence" value="ECO:0007669"/>
    <property type="project" value="UniProtKB-KW"/>
</dbReference>
<evidence type="ECO:0000313" key="2">
    <source>
        <dbReference type="Proteomes" id="UP000279562"/>
    </source>
</evidence>
<dbReference type="Gene3D" id="1.20.1440.100">
    <property type="entry name" value="SG protein - dephosphorylation function"/>
    <property type="match status" value="1"/>
</dbReference>
<dbReference type="SUPFAM" id="SSF56784">
    <property type="entry name" value="HAD-like"/>
    <property type="match status" value="1"/>
</dbReference>
<dbReference type="EMBL" id="RQYF01000054">
    <property type="protein sequence ID" value="RRD89316.1"/>
    <property type="molecule type" value="Genomic_DNA"/>
</dbReference>
<dbReference type="Pfam" id="PF12710">
    <property type="entry name" value="HAD"/>
    <property type="match status" value="1"/>
</dbReference>
<accession>A0A3P2A351</accession>
<keyword evidence="1" id="KW-0378">Hydrolase</keyword>
<dbReference type="Proteomes" id="UP000279562">
    <property type="component" value="Unassembled WGS sequence"/>
</dbReference>
<name>A0A3P2A351_9BACE</name>
<dbReference type="InterPro" id="IPR023214">
    <property type="entry name" value="HAD_sf"/>
</dbReference>
<dbReference type="InterPro" id="IPR036412">
    <property type="entry name" value="HAD-like_sf"/>
</dbReference>
<protein>
    <submittedName>
        <fullName evidence="1">Haloacid dehalogenase-like hydrolase</fullName>
    </submittedName>
</protein>
<comment type="caution">
    <text evidence="1">The sequence shown here is derived from an EMBL/GenBank/DDBJ whole genome shotgun (WGS) entry which is preliminary data.</text>
</comment>
<dbReference type="AlphaFoldDB" id="A0A3P2A351"/>